<accession>A0A8J7J5X2</accession>
<dbReference type="Pfam" id="PF01957">
    <property type="entry name" value="NfeD"/>
    <property type="match status" value="1"/>
</dbReference>
<keyword evidence="3" id="KW-1185">Reference proteome</keyword>
<protein>
    <submittedName>
        <fullName evidence="2">NfeD family protein</fullName>
    </submittedName>
</protein>
<proteinExistence type="predicted"/>
<dbReference type="EMBL" id="JADEWZ010000043">
    <property type="protein sequence ID" value="MBE9118309.1"/>
    <property type="molecule type" value="Genomic_DNA"/>
</dbReference>
<dbReference type="Proteomes" id="UP000654482">
    <property type="component" value="Unassembled WGS sequence"/>
</dbReference>
<dbReference type="InterPro" id="IPR002810">
    <property type="entry name" value="NfeD-like_C"/>
</dbReference>
<dbReference type="Gene3D" id="2.40.50.140">
    <property type="entry name" value="Nucleic acid-binding proteins"/>
    <property type="match status" value="1"/>
</dbReference>
<gene>
    <name evidence="2" type="ORF">IQ249_20665</name>
</gene>
<sequence>MFALFKSHSPSTVQGDRRFQGEAIVDGEINPDEKGRVYFRGSWWFARCNQAVTLVSGERVTVVGIEGITLLVQPNPFL</sequence>
<dbReference type="SUPFAM" id="SSF141322">
    <property type="entry name" value="NfeD domain-like"/>
    <property type="match status" value="1"/>
</dbReference>
<evidence type="ECO:0000259" key="1">
    <source>
        <dbReference type="Pfam" id="PF01957"/>
    </source>
</evidence>
<evidence type="ECO:0000313" key="3">
    <source>
        <dbReference type="Proteomes" id="UP000654482"/>
    </source>
</evidence>
<comment type="caution">
    <text evidence="2">The sequence shown here is derived from an EMBL/GenBank/DDBJ whole genome shotgun (WGS) entry which is preliminary data.</text>
</comment>
<dbReference type="AlphaFoldDB" id="A0A8J7J5X2"/>
<feature type="domain" description="NfeD-like C-terminal" evidence="1">
    <location>
        <begin position="23"/>
        <end position="74"/>
    </location>
</feature>
<evidence type="ECO:0000313" key="2">
    <source>
        <dbReference type="EMBL" id="MBE9118309.1"/>
    </source>
</evidence>
<reference evidence="2" key="1">
    <citation type="submission" date="2020-10" db="EMBL/GenBank/DDBJ databases">
        <authorList>
            <person name="Castelo-Branco R."/>
            <person name="Eusebio N."/>
            <person name="Adriana R."/>
            <person name="Vieira A."/>
            <person name="Brugerolle De Fraissinette N."/>
            <person name="Rezende De Castro R."/>
            <person name="Schneider M.P."/>
            <person name="Vasconcelos V."/>
            <person name="Leao P.N."/>
        </authorList>
    </citation>
    <scope>NUCLEOTIDE SEQUENCE</scope>
    <source>
        <strain evidence="2">LEGE 07157</strain>
    </source>
</reference>
<organism evidence="2 3">
    <name type="scientific">Lusitaniella coriacea LEGE 07157</name>
    <dbReference type="NCBI Taxonomy" id="945747"/>
    <lineage>
        <taxon>Bacteria</taxon>
        <taxon>Bacillati</taxon>
        <taxon>Cyanobacteriota</taxon>
        <taxon>Cyanophyceae</taxon>
        <taxon>Spirulinales</taxon>
        <taxon>Lusitaniellaceae</taxon>
        <taxon>Lusitaniella</taxon>
    </lineage>
</organism>
<name>A0A8J7J5X2_9CYAN</name>
<dbReference type="InterPro" id="IPR012340">
    <property type="entry name" value="NA-bd_OB-fold"/>
</dbReference>
<dbReference type="RefSeq" id="WP_194031397.1">
    <property type="nucleotide sequence ID" value="NZ_JADEWZ010000043.1"/>
</dbReference>